<accession>A0A7M2X1Y8</accession>
<dbReference type="Gene3D" id="1.25.40.10">
    <property type="entry name" value="Tetratricopeptide repeat domain"/>
    <property type="match status" value="1"/>
</dbReference>
<dbReference type="Pfam" id="PF04205">
    <property type="entry name" value="FMN_bind"/>
    <property type="match status" value="1"/>
</dbReference>
<name>A0A7M2X1Y8_9BACT</name>
<dbReference type="RefSeq" id="WP_206295033.1">
    <property type="nucleotide sequence ID" value="NZ_CP063458.1"/>
</dbReference>
<dbReference type="InterPro" id="IPR007329">
    <property type="entry name" value="FMN-bd"/>
</dbReference>
<feature type="domain" description="FMN-binding" evidence="1">
    <location>
        <begin position="331"/>
        <end position="404"/>
    </location>
</feature>
<keyword evidence="3" id="KW-1185">Reference proteome</keyword>
<evidence type="ECO:0000313" key="2">
    <source>
        <dbReference type="EMBL" id="QOV91723.1"/>
    </source>
</evidence>
<dbReference type="Proteomes" id="UP000593765">
    <property type="component" value="Chromosome"/>
</dbReference>
<evidence type="ECO:0000259" key="1">
    <source>
        <dbReference type="SMART" id="SM00900"/>
    </source>
</evidence>
<dbReference type="GO" id="GO:0010181">
    <property type="term" value="F:FMN binding"/>
    <property type="evidence" value="ECO:0007669"/>
    <property type="project" value="InterPro"/>
</dbReference>
<evidence type="ECO:0000313" key="3">
    <source>
        <dbReference type="Proteomes" id="UP000593765"/>
    </source>
</evidence>
<reference evidence="2 3" key="1">
    <citation type="submission" date="2020-10" db="EMBL/GenBank/DDBJ databases">
        <title>Wide distribution of Phycisphaera-like planctomycetes from WD2101 soil group in peatlands and genome analysis of the first cultivated representative.</title>
        <authorList>
            <person name="Dedysh S.N."/>
            <person name="Beletsky A.V."/>
            <person name="Ivanova A."/>
            <person name="Kulichevskaya I.S."/>
            <person name="Suzina N.E."/>
            <person name="Philippov D.A."/>
            <person name="Rakitin A.L."/>
            <person name="Mardanov A.V."/>
            <person name="Ravin N.V."/>
        </authorList>
    </citation>
    <scope>NUCLEOTIDE SEQUENCE [LARGE SCALE GENOMIC DNA]</scope>
    <source>
        <strain evidence="2 3">M1803</strain>
    </source>
</reference>
<gene>
    <name evidence="2" type="ORF">IPV69_10325</name>
</gene>
<dbReference type="SUPFAM" id="SSF81901">
    <property type="entry name" value="HCP-like"/>
    <property type="match status" value="1"/>
</dbReference>
<dbReference type="KEGG" id="hbs:IPV69_10325"/>
<proteinExistence type="predicted"/>
<dbReference type="SMART" id="SM00900">
    <property type="entry name" value="FMN_bind"/>
    <property type="match status" value="1"/>
</dbReference>
<dbReference type="InterPro" id="IPR011990">
    <property type="entry name" value="TPR-like_helical_dom_sf"/>
</dbReference>
<dbReference type="AlphaFoldDB" id="A0A7M2X1Y8"/>
<sequence length="406" mass="44256">MAALLSFDVRADSLEGTNGTTMTGKIVARDDKFVTIEILVSGKPTQRKIPVNLVKAITVDGKREVLGPGGVAKPGAPAGNTGVQRSRPEIEALIASAATPPDWLDAVQLNLPKSLDLSWPEKAEGPWNNQKNMGQYIWDVINTNPSKWREGVRLMHHVMDQNKADREMQMRASAALAGMYHHLFQDYPHAAYWFRKAGTRQDPVGLAECYWKLGNKAMAVELLTGLRSIPPTAIKLWADMGETAKAIQTGELFAKSGSADLGYLYSADALRLAGRYKEALAYYNKVLAVPDDKRNKRSKDRAKGAIEAIQLFDTLDIAKVADGTYTSSSLGYEAPVEIEVKVAGGKIEALKVTKHREKQYYASITDTPARIIAKQSVKGIDATSRATITSEAIITATAKALQSGQK</sequence>
<organism evidence="2 3">
    <name type="scientific">Humisphaera borealis</name>
    <dbReference type="NCBI Taxonomy" id="2807512"/>
    <lineage>
        <taxon>Bacteria</taxon>
        <taxon>Pseudomonadati</taxon>
        <taxon>Planctomycetota</taxon>
        <taxon>Phycisphaerae</taxon>
        <taxon>Tepidisphaerales</taxon>
        <taxon>Tepidisphaeraceae</taxon>
        <taxon>Humisphaera</taxon>
    </lineage>
</organism>
<protein>
    <submittedName>
        <fullName evidence="2">FMN-binding protein</fullName>
    </submittedName>
</protein>
<dbReference type="EMBL" id="CP063458">
    <property type="protein sequence ID" value="QOV91723.1"/>
    <property type="molecule type" value="Genomic_DNA"/>
</dbReference>
<dbReference type="Gene3D" id="3.90.1010.20">
    <property type="match status" value="1"/>
</dbReference>
<dbReference type="GO" id="GO:0016020">
    <property type="term" value="C:membrane"/>
    <property type="evidence" value="ECO:0007669"/>
    <property type="project" value="InterPro"/>
</dbReference>